<evidence type="ECO:0000256" key="1">
    <source>
        <dbReference type="ARBA" id="ARBA00004496"/>
    </source>
</evidence>
<dbReference type="Pfam" id="PF03588">
    <property type="entry name" value="Leu_Phe_trans"/>
    <property type="match status" value="1"/>
</dbReference>
<keyword evidence="4 15" id="KW-0012">Acyltransferase</keyword>
<dbReference type="Gene3D" id="3.40.630.70">
    <property type="entry name" value="Leucyl/phenylalanyl-tRNA-protein transferase, C-terminal domain"/>
    <property type="match status" value="1"/>
</dbReference>
<evidence type="ECO:0000256" key="13">
    <source>
        <dbReference type="ARBA" id="ARBA00077165"/>
    </source>
</evidence>
<dbReference type="Proteomes" id="UP000295830">
    <property type="component" value="Unassembled WGS sequence"/>
</dbReference>
<dbReference type="EC" id="2.3.2.6" evidence="10 15"/>
<dbReference type="InterPro" id="IPR042221">
    <property type="entry name" value="Leu/Phe-tRNA_Trfase_N"/>
</dbReference>
<dbReference type="NCBIfam" id="TIGR00667">
    <property type="entry name" value="aat"/>
    <property type="match status" value="1"/>
</dbReference>
<protein>
    <recommendedName>
        <fullName evidence="11 15">Leucyl/phenylalanyl-tRNA--protein transferase</fullName>
        <ecNumber evidence="10 15">2.3.2.6</ecNumber>
    </recommendedName>
    <alternativeName>
        <fullName evidence="12 15">L/F-transferase</fullName>
    </alternativeName>
    <alternativeName>
        <fullName evidence="13 15">Leucyltransferase</fullName>
    </alternativeName>
    <alternativeName>
        <fullName evidence="14 15">Phenyalanyltransferase</fullName>
    </alternativeName>
</protein>
<proteinExistence type="inferred from homology"/>
<organism evidence="16 17">
    <name type="scientific">Halospina denitrificans</name>
    <dbReference type="NCBI Taxonomy" id="332522"/>
    <lineage>
        <taxon>Bacteria</taxon>
        <taxon>Pseudomonadati</taxon>
        <taxon>Pseudomonadota</taxon>
        <taxon>Gammaproteobacteria</taxon>
        <taxon>Halospina</taxon>
    </lineage>
</organism>
<dbReference type="GO" id="GO:0008914">
    <property type="term" value="F:leucyl-tRNA--protein transferase activity"/>
    <property type="evidence" value="ECO:0007669"/>
    <property type="project" value="UniProtKB-UniRule"/>
</dbReference>
<evidence type="ECO:0000256" key="8">
    <source>
        <dbReference type="ARBA" id="ARBA00054043"/>
    </source>
</evidence>
<sequence length="237" mass="27292">MTALPWLDTTSHWFPDPETALDDPDGLLAIGGDLHPDRILRAYSEGIFPWFSDDQPILWWSPNPRCVLFPSRVHISRSLRRKLNQKRLRISVDCAFREVIHACGALRAEGTWITQDMEKAYCHLHELGHAHSFEAWTPEGQLVGGLYGVAIGKTFFGESMFSLERDASKVVFVHVARQLERWGYRLMDCQVENTHLLSMGAERIPRSDFLSIIRESVRCQPGHEWRMDWHWGAEADP</sequence>
<dbReference type="SUPFAM" id="SSF55729">
    <property type="entry name" value="Acyl-CoA N-acyltransferases (Nat)"/>
    <property type="match status" value="1"/>
</dbReference>
<dbReference type="EMBL" id="SOAX01000005">
    <property type="protein sequence ID" value="TDT39437.1"/>
    <property type="molecule type" value="Genomic_DNA"/>
</dbReference>
<dbReference type="FunFam" id="3.40.630.70:FF:000001">
    <property type="entry name" value="Leucyl/phenylalanyl-tRNA--protein transferase"/>
    <property type="match status" value="1"/>
</dbReference>
<evidence type="ECO:0000313" key="16">
    <source>
        <dbReference type="EMBL" id="TDT39437.1"/>
    </source>
</evidence>
<dbReference type="Gene3D" id="3.30.70.3550">
    <property type="entry name" value="Leucyl/phenylalanyl-tRNA-protein transferase, N-terminal domain"/>
    <property type="match status" value="1"/>
</dbReference>
<comment type="catalytic activity">
    <reaction evidence="5 15">
        <text>L-phenylalanyl-tRNA(Phe) + an N-terminal L-alpha-aminoacyl-[protein] = an N-terminal L-phenylalanyl-L-alpha-aminoacyl-[protein] + tRNA(Phe)</text>
        <dbReference type="Rhea" id="RHEA:43632"/>
        <dbReference type="Rhea" id="RHEA-COMP:9668"/>
        <dbReference type="Rhea" id="RHEA-COMP:9699"/>
        <dbReference type="Rhea" id="RHEA-COMP:10636"/>
        <dbReference type="Rhea" id="RHEA-COMP:10637"/>
        <dbReference type="ChEBI" id="CHEBI:78442"/>
        <dbReference type="ChEBI" id="CHEBI:78531"/>
        <dbReference type="ChEBI" id="CHEBI:78597"/>
        <dbReference type="ChEBI" id="CHEBI:83561"/>
        <dbReference type="EC" id="2.3.2.6"/>
    </reaction>
</comment>
<comment type="similarity">
    <text evidence="9 15">Belongs to the L/F-transferase family.</text>
</comment>
<evidence type="ECO:0000256" key="2">
    <source>
        <dbReference type="ARBA" id="ARBA00022490"/>
    </source>
</evidence>
<comment type="function">
    <text evidence="8 15">Functions in the N-end rule pathway of protein degradation where it conjugates Leu, Phe and, less efficiently, Met from aminoacyl-tRNAs to the N-termini of proteins containing an N-terminal arginine or lysine.</text>
</comment>
<evidence type="ECO:0000256" key="14">
    <source>
        <dbReference type="ARBA" id="ARBA00083640"/>
    </source>
</evidence>
<dbReference type="HAMAP" id="MF_00688">
    <property type="entry name" value="Leu_Phe_trans"/>
    <property type="match status" value="1"/>
</dbReference>
<evidence type="ECO:0000256" key="11">
    <source>
        <dbReference type="ARBA" id="ARBA00074372"/>
    </source>
</evidence>
<dbReference type="RefSeq" id="WP_133736607.1">
    <property type="nucleotide sequence ID" value="NZ_SOAX01000005.1"/>
</dbReference>
<evidence type="ECO:0000256" key="3">
    <source>
        <dbReference type="ARBA" id="ARBA00022679"/>
    </source>
</evidence>
<dbReference type="InterPro" id="IPR004616">
    <property type="entry name" value="Leu/Phe-tRNA_Trfase"/>
</dbReference>
<dbReference type="GO" id="GO:0005737">
    <property type="term" value="C:cytoplasm"/>
    <property type="evidence" value="ECO:0007669"/>
    <property type="project" value="UniProtKB-SubCell"/>
</dbReference>
<evidence type="ECO:0000256" key="6">
    <source>
        <dbReference type="ARBA" id="ARBA00050652"/>
    </source>
</evidence>
<dbReference type="PANTHER" id="PTHR30098:SF2">
    <property type="entry name" value="LEUCYL_PHENYLALANYL-TRNA--PROTEIN TRANSFERASE"/>
    <property type="match status" value="1"/>
</dbReference>
<dbReference type="InterPro" id="IPR042203">
    <property type="entry name" value="Leu/Phe-tRNA_Trfase_C"/>
</dbReference>
<keyword evidence="2 15" id="KW-0963">Cytoplasm</keyword>
<dbReference type="AlphaFoldDB" id="A0A4R7JQA7"/>
<evidence type="ECO:0000256" key="4">
    <source>
        <dbReference type="ARBA" id="ARBA00023315"/>
    </source>
</evidence>
<dbReference type="InterPro" id="IPR016181">
    <property type="entry name" value="Acyl_CoA_acyltransferase"/>
</dbReference>
<keyword evidence="3 15" id="KW-0808">Transferase</keyword>
<comment type="catalytic activity">
    <reaction evidence="6 15">
        <text>N-terminal L-arginyl-[protein] + L-leucyl-tRNA(Leu) = N-terminal L-leucyl-L-arginyl-[protein] + tRNA(Leu) + H(+)</text>
        <dbReference type="Rhea" id="RHEA:50416"/>
        <dbReference type="Rhea" id="RHEA-COMP:9613"/>
        <dbReference type="Rhea" id="RHEA-COMP:9622"/>
        <dbReference type="Rhea" id="RHEA-COMP:12672"/>
        <dbReference type="Rhea" id="RHEA-COMP:12673"/>
        <dbReference type="ChEBI" id="CHEBI:15378"/>
        <dbReference type="ChEBI" id="CHEBI:64719"/>
        <dbReference type="ChEBI" id="CHEBI:78442"/>
        <dbReference type="ChEBI" id="CHEBI:78494"/>
        <dbReference type="ChEBI" id="CHEBI:133044"/>
        <dbReference type="EC" id="2.3.2.6"/>
    </reaction>
</comment>
<accession>A0A4R7JQA7</accession>
<reference evidence="16 17" key="1">
    <citation type="submission" date="2019-03" db="EMBL/GenBank/DDBJ databases">
        <title>Genomic Encyclopedia of Type Strains, Phase IV (KMG-IV): sequencing the most valuable type-strain genomes for metagenomic binning, comparative biology and taxonomic classification.</title>
        <authorList>
            <person name="Goeker M."/>
        </authorList>
    </citation>
    <scope>NUCLEOTIDE SEQUENCE [LARGE SCALE GENOMIC DNA]</scope>
    <source>
        <strain evidence="16 17">DSM 15505</strain>
    </source>
</reference>
<comment type="subcellular location">
    <subcellularLocation>
        <location evidence="1 15">Cytoplasm</location>
    </subcellularLocation>
</comment>
<name>A0A4R7JQA7_9GAMM</name>
<keyword evidence="17" id="KW-1185">Reference proteome</keyword>
<dbReference type="FunFam" id="3.30.70.3550:FF:000001">
    <property type="entry name" value="Leucyl/phenylalanyl-tRNA--protein transferase"/>
    <property type="match status" value="1"/>
</dbReference>
<comment type="catalytic activity">
    <reaction evidence="7 15">
        <text>N-terminal L-lysyl-[protein] + L-leucyl-tRNA(Leu) = N-terminal L-leucyl-L-lysyl-[protein] + tRNA(Leu) + H(+)</text>
        <dbReference type="Rhea" id="RHEA:12340"/>
        <dbReference type="Rhea" id="RHEA-COMP:9613"/>
        <dbReference type="Rhea" id="RHEA-COMP:9622"/>
        <dbReference type="Rhea" id="RHEA-COMP:12670"/>
        <dbReference type="Rhea" id="RHEA-COMP:12671"/>
        <dbReference type="ChEBI" id="CHEBI:15378"/>
        <dbReference type="ChEBI" id="CHEBI:65249"/>
        <dbReference type="ChEBI" id="CHEBI:78442"/>
        <dbReference type="ChEBI" id="CHEBI:78494"/>
        <dbReference type="ChEBI" id="CHEBI:133043"/>
        <dbReference type="EC" id="2.3.2.6"/>
    </reaction>
</comment>
<evidence type="ECO:0000256" key="5">
    <source>
        <dbReference type="ARBA" id="ARBA00050607"/>
    </source>
</evidence>
<evidence type="ECO:0000256" key="12">
    <source>
        <dbReference type="ARBA" id="ARBA00077136"/>
    </source>
</evidence>
<evidence type="ECO:0000256" key="7">
    <source>
        <dbReference type="ARBA" id="ARBA00051538"/>
    </source>
</evidence>
<evidence type="ECO:0000256" key="10">
    <source>
        <dbReference type="ARBA" id="ARBA00066767"/>
    </source>
</evidence>
<evidence type="ECO:0000256" key="15">
    <source>
        <dbReference type="HAMAP-Rule" id="MF_00688"/>
    </source>
</evidence>
<comment type="caution">
    <text evidence="16">The sequence shown here is derived from an EMBL/GenBank/DDBJ whole genome shotgun (WGS) entry which is preliminary data.</text>
</comment>
<dbReference type="OrthoDB" id="9790282at2"/>
<dbReference type="PANTHER" id="PTHR30098">
    <property type="entry name" value="LEUCYL/PHENYLALANYL-TRNA--PROTEIN TRANSFERASE"/>
    <property type="match status" value="1"/>
</dbReference>
<evidence type="ECO:0000313" key="17">
    <source>
        <dbReference type="Proteomes" id="UP000295830"/>
    </source>
</evidence>
<dbReference type="GO" id="GO:0030163">
    <property type="term" value="P:protein catabolic process"/>
    <property type="evidence" value="ECO:0007669"/>
    <property type="project" value="UniProtKB-UniRule"/>
</dbReference>
<gene>
    <name evidence="15" type="primary">aat</name>
    <name evidence="16" type="ORF">DES49_2362</name>
</gene>
<evidence type="ECO:0000256" key="9">
    <source>
        <dbReference type="ARBA" id="ARBA00061535"/>
    </source>
</evidence>